<dbReference type="InterPro" id="IPR027417">
    <property type="entry name" value="P-loop_NTPase"/>
</dbReference>
<dbReference type="SUPFAM" id="SSF52540">
    <property type="entry name" value="P-loop containing nucleoside triphosphate hydrolases"/>
    <property type="match status" value="1"/>
</dbReference>
<dbReference type="InterPro" id="IPR014015">
    <property type="entry name" value="Helicase_SF3_DNA-vir"/>
</dbReference>
<reference evidence="5" key="1">
    <citation type="submission" date="2021-12" db="EMBL/GenBank/DDBJ databases">
        <authorList>
            <person name="Ulrich A."/>
        </authorList>
    </citation>
    <scope>NUCLEOTIDE SEQUENCE</scope>
    <source>
        <strain evidence="5">A1P009</strain>
    </source>
</reference>
<keyword evidence="6" id="KW-1185">Reference proteome</keyword>
<evidence type="ECO:0000256" key="2">
    <source>
        <dbReference type="ARBA" id="ARBA00022801"/>
    </source>
</evidence>
<dbReference type="EMBL" id="JAJQKU010000002">
    <property type="protein sequence ID" value="MCD9096698.1"/>
    <property type="molecule type" value="Genomic_DNA"/>
</dbReference>
<accession>A0ABS8UB20</accession>
<protein>
    <submittedName>
        <fullName evidence="5">DUF5906 domain-containing protein</fullName>
    </submittedName>
</protein>
<keyword evidence="2" id="KW-0378">Hydrolase</keyword>
<gene>
    <name evidence="5" type="ORF">LTT95_07050</name>
</gene>
<dbReference type="InterPro" id="IPR045455">
    <property type="entry name" value="NrS-1_pol-like_helicase"/>
</dbReference>
<proteinExistence type="predicted"/>
<dbReference type="PANTHER" id="PTHR35372:SF2">
    <property type="entry name" value="SF3 HELICASE DOMAIN-CONTAINING PROTEIN"/>
    <property type="match status" value="1"/>
</dbReference>
<evidence type="ECO:0000313" key="6">
    <source>
        <dbReference type="Proteomes" id="UP001430360"/>
    </source>
</evidence>
<dbReference type="PANTHER" id="PTHR35372">
    <property type="entry name" value="ATP BINDING PROTEIN-RELATED"/>
    <property type="match status" value="1"/>
</dbReference>
<evidence type="ECO:0000256" key="1">
    <source>
        <dbReference type="ARBA" id="ARBA00022741"/>
    </source>
</evidence>
<dbReference type="Proteomes" id="UP001430360">
    <property type="component" value="Unassembled WGS sequence"/>
</dbReference>
<keyword evidence="3" id="KW-0067">ATP-binding</keyword>
<comment type="caution">
    <text evidence="5">The sequence shown here is derived from an EMBL/GenBank/DDBJ whole genome shotgun (WGS) entry which is preliminary data.</text>
</comment>
<evidence type="ECO:0000313" key="5">
    <source>
        <dbReference type="EMBL" id="MCD9096698.1"/>
    </source>
</evidence>
<feature type="domain" description="SF3 helicase" evidence="4">
    <location>
        <begin position="223"/>
        <end position="374"/>
    </location>
</feature>
<evidence type="ECO:0000259" key="4">
    <source>
        <dbReference type="PROSITE" id="PS51206"/>
    </source>
</evidence>
<sequence>MNTNTMPAIAGAVNTYSPTKKTPSSDANAKVVDIAETRRKKLLEQEAISLGRLALDREGNRKPPSLQTLYARRLTGGIDGQWACQSNEGTGEVAHQWNGSYWKATHDAVGIGMASDWVDDHADFAGGPHVVKACWDHALVRLRQKCPLPKASSRALIPMEDGYIEVLPKGEGFCVLAADPELGMTHAIKLPCNTSVGHRYVPRPLPPQSRFAQFLSFAHDDPKTIALLQEQCGMTLLPGTYSSAAWWYGQAGSGKSTLASIVEAMHRQVGRCNLETLGDRFSLEPLVGCSLILVDEVEAEKWAEGRFKSVISGEGQGVDRKCKQQLASFRFLAKWIITSNNAPFVRDKSMGVWRRLIVVHWNKPVPANAHDLQLVQKILEEEGHLVLDWMLEGARRIVARGRAMVESDPEFPEASRQAKLSARKGSDQVLAWADADRVEMADAWVAMPDVYAAFKAWGARQGWSEYDMLTARQFWIGMKAQNLDDGRRSNRRVGGRQVDCVCLRILGPRVEPEPLDLLGGDTPY</sequence>
<dbReference type="Pfam" id="PF19263">
    <property type="entry name" value="DUF5906"/>
    <property type="match status" value="1"/>
</dbReference>
<name>A0ABS8UB20_9GAMM</name>
<dbReference type="Gene3D" id="3.40.50.300">
    <property type="entry name" value="P-loop containing nucleotide triphosphate hydrolases"/>
    <property type="match status" value="1"/>
</dbReference>
<dbReference type="InterPro" id="IPR051620">
    <property type="entry name" value="ORF904-like_C"/>
</dbReference>
<reference evidence="5" key="2">
    <citation type="journal article" date="2022" name="Syst. Appl. Microbiol.">
        <title>Physiological and genomic characterisation of Luteimonas fraxinea sp. nov., a bacterial species associated with trees tolerant to ash dieback.</title>
        <authorList>
            <person name="Ulrich K."/>
            <person name="Becker R."/>
            <person name="Behrendt U."/>
            <person name="Kube M."/>
            <person name="Schneck V."/>
            <person name="Ulrich A."/>
        </authorList>
    </citation>
    <scope>NUCLEOTIDE SEQUENCE</scope>
    <source>
        <strain evidence="5">A1P009</strain>
    </source>
</reference>
<dbReference type="PROSITE" id="PS51206">
    <property type="entry name" value="SF3_HELICASE_1"/>
    <property type="match status" value="1"/>
</dbReference>
<organism evidence="5 6">
    <name type="scientific">Luteimonas fraxinea</name>
    <dbReference type="NCBI Taxonomy" id="2901869"/>
    <lineage>
        <taxon>Bacteria</taxon>
        <taxon>Pseudomonadati</taxon>
        <taxon>Pseudomonadota</taxon>
        <taxon>Gammaproteobacteria</taxon>
        <taxon>Lysobacterales</taxon>
        <taxon>Lysobacteraceae</taxon>
        <taxon>Luteimonas</taxon>
    </lineage>
</organism>
<keyword evidence="1" id="KW-0547">Nucleotide-binding</keyword>
<dbReference type="RefSeq" id="WP_232135555.1">
    <property type="nucleotide sequence ID" value="NZ_JAJQKU010000002.1"/>
</dbReference>
<evidence type="ECO:0000256" key="3">
    <source>
        <dbReference type="ARBA" id="ARBA00022840"/>
    </source>
</evidence>